<dbReference type="InterPro" id="IPR002586">
    <property type="entry name" value="CobQ/CobB/MinD/ParA_Nub-bd_dom"/>
</dbReference>
<protein>
    <submittedName>
        <fullName evidence="4">Septum site-determining protein MinD</fullName>
    </submittedName>
</protein>
<gene>
    <name evidence="4" type="primary">minD_2</name>
    <name evidence="4" type="ORF">DEAC_c01810</name>
</gene>
<dbReference type="GO" id="GO:0005829">
    <property type="term" value="C:cytosol"/>
    <property type="evidence" value="ECO:0007669"/>
    <property type="project" value="TreeGrafter"/>
</dbReference>
<dbReference type="PIRSF" id="PIRSF005647">
    <property type="entry name" value="CooC"/>
    <property type="match status" value="1"/>
</dbReference>
<dbReference type="GO" id="GO:0009898">
    <property type="term" value="C:cytoplasmic side of plasma membrane"/>
    <property type="evidence" value="ECO:0007669"/>
    <property type="project" value="TreeGrafter"/>
</dbReference>
<dbReference type="InterPro" id="IPR014433">
    <property type="entry name" value="CooC"/>
</dbReference>
<dbReference type="PANTHER" id="PTHR43384">
    <property type="entry name" value="SEPTUM SITE-DETERMINING PROTEIN MIND HOMOLOG, CHLOROPLASTIC-RELATED"/>
    <property type="match status" value="1"/>
</dbReference>
<dbReference type="SUPFAM" id="SSF52540">
    <property type="entry name" value="P-loop containing nucleoside triphosphate hydrolases"/>
    <property type="match status" value="1"/>
</dbReference>
<dbReference type="Proteomes" id="UP000036356">
    <property type="component" value="Unassembled WGS sequence"/>
</dbReference>
<dbReference type="GO" id="GO:0005524">
    <property type="term" value="F:ATP binding"/>
    <property type="evidence" value="ECO:0007669"/>
    <property type="project" value="UniProtKB-KW"/>
</dbReference>
<dbReference type="GO" id="GO:0051782">
    <property type="term" value="P:negative regulation of cell division"/>
    <property type="evidence" value="ECO:0007669"/>
    <property type="project" value="TreeGrafter"/>
</dbReference>
<dbReference type="Pfam" id="PF01656">
    <property type="entry name" value="CbiA"/>
    <property type="match status" value="1"/>
</dbReference>
<reference evidence="4 5" key="1">
    <citation type="submission" date="2015-06" db="EMBL/GenBank/DDBJ databases">
        <title>Draft genome of the moderately acidophilic sulfate reducer Candidatus Desulfosporosinus acididurans strain M1.</title>
        <authorList>
            <person name="Poehlein A."/>
            <person name="Petzsch P."/>
            <person name="Johnson B.D."/>
            <person name="Schloemann M."/>
            <person name="Daniel R."/>
            <person name="Muehling M."/>
        </authorList>
    </citation>
    <scope>NUCLEOTIDE SEQUENCE [LARGE SCALE GENOMIC DNA]</scope>
    <source>
        <strain evidence="4 5">M1</strain>
    </source>
</reference>
<dbReference type="PANTHER" id="PTHR43384:SF6">
    <property type="entry name" value="SEPTUM SITE-DETERMINING PROTEIN MIND HOMOLOG, CHLOROPLASTIC"/>
    <property type="match status" value="1"/>
</dbReference>
<sequence>MKIAISGKGGVGKTTFTANFARWLVEKGITVLAVDADPDASLGTVLGFPDEVLANLKAIVDMKELIEERMGGTGAFYPLNPNVDDILDDYSVSLGQLRFFRMGNIKGGGTSCYCKENSFLQALVNSLILGEKDTVILDMGAGIEQLTRGTALGVDVLVIVTEPSKVSVQTVHVIQQLANELGIPRIVVIGNKIRNVNDEKFLRDHFSTEQLIGIIPYSDELLEMSINTGSIPMPEGSLGVQLNTIYEKIIDEGR</sequence>
<evidence type="ECO:0000256" key="1">
    <source>
        <dbReference type="ARBA" id="ARBA00022741"/>
    </source>
</evidence>
<dbReference type="PATRIC" id="fig|476652.3.peg.179"/>
<dbReference type="RefSeq" id="WP_047808142.1">
    <property type="nucleotide sequence ID" value="NZ_LDZY01000001.1"/>
</dbReference>
<evidence type="ECO:0000259" key="3">
    <source>
        <dbReference type="Pfam" id="PF01656"/>
    </source>
</evidence>
<dbReference type="AlphaFoldDB" id="A0A0J1ISZ4"/>
<dbReference type="InterPro" id="IPR027417">
    <property type="entry name" value="P-loop_NTPase"/>
</dbReference>
<keyword evidence="5" id="KW-1185">Reference proteome</keyword>
<keyword evidence="2" id="KW-0067">ATP-binding</keyword>
<organism evidence="4 5">
    <name type="scientific">Desulfosporosinus acididurans</name>
    <dbReference type="NCBI Taxonomy" id="476652"/>
    <lineage>
        <taxon>Bacteria</taxon>
        <taxon>Bacillati</taxon>
        <taxon>Bacillota</taxon>
        <taxon>Clostridia</taxon>
        <taxon>Eubacteriales</taxon>
        <taxon>Desulfitobacteriaceae</taxon>
        <taxon>Desulfosporosinus</taxon>
    </lineage>
</organism>
<evidence type="ECO:0000313" key="4">
    <source>
        <dbReference type="EMBL" id="KLU67776.1"/>
    </source>
</evidence>
<keyword evidence="1" id="KW-0547">Nucleotide-binding</keyword>
<evidence type="ECO:0000313" key="5">
    <source>
        <dbReference type="Proteomes" id="UP000036356"/>
    </source>
</evidence>
<dbReference type="Gene3D" id="3.40.50.300">
    <property type="entry name" value="P-loop containing nucleotide triphosphate hydrolases"/>
    <property type="match status" value="1"/>
</dbReference>
<accession>A0A0J1ISZ4</accession>
<evidence type="ECO:0000256" key="2">
    <source>
        <dbReference type="ARBA" id="ARBA00022840"/>
    </source>
</evidence>
<dbReference type="EMBL" id="LDZY01000001">
    <property type="protein sequence ID" value="KLU67776.1"/>
    <property type="molecule type" value="Genomic_DNA"/>
</dbReference>
<feature type="domain" description="CobQ/CobB/MinD/ParA nucleotide binding" evidence="3">
    <location>
        <begin position="3"/>
        <end position="224"/>
    </location>
</feature>
<comment type="caution">
    <text evidence="4">The sequence shown here is derived from an EMBL/GenBank/DDBJ whole genome shotgun (WGS) entry which is preliminary data.</text>
</comment>
<name>A0A0J1ISZ4_9FIRM</name>
<dbReference type="InterPro" id="IPR050625">
    <property type="entry name" value="ParA/MinD_ATPase"/>
</dbReference>
<dbReference type="GO" id="GO:0016887">
    <property type="term" value="F:ATP hydrolysis activity"/>
    <property type="evidence" value="ECO:0007669"/>
    <property type="project" value="TreeGrafter"/>
</dbReference>
<dbReference type="STRING" id="476652.DEAC_c01810"/>
<proteinExistence type="predicted"/>